<reference evidence="5" key="2">
    <citation type="submission" date="2024-04" db="EMBL/GenBank/DDBJ databases">
        <authorList>
            <person name="Chen Y."/>
            <person name="Shah S."/>
            <person name="Dougan E. K."/>
            <person name="Thang M."/>
            <person name="Chan C."/>
        </authorList>
    </citation>
    <scope>NUCLEOTIDE SEQUENCE [LARGE SCALE GENOMIC DNA]</scope>
</reference>
<dbReference type="EMBL" id="CAMXCT010001541">
    <property type="protein sequence ID" value="CAI3991019.1"/>
    <property type="molecule type" value="Genomic_DNA"/>
</dbReference>
<keyword evidence="1" id="KW-0560">Oxidoreductase</keyword>
<protein>
    <submittedName>
        <fullName evidence="6">Taurine dioxygenase</fullName>
    </submittedName>
</protein>
<accession>A0A9P1CFR3</accession>
<evidence type="ECO:0000313" key="4">
    <source>
        <dbReference type="EMBL" id="CAI3991019.1"/>
    </source>
</evidence>
<name>A0A9P1CFR3_9DINO</name>
<dbReference type="GO" id="GO:0051213">
    <property type="term" value="F:dioxygenase activity"/>
    <property type="evidence" value="ECO:0007669"/>
    <property type="project" value="UniProtKB-KW"/>
</dbReference>
<evidence type="ECO:0000256" key="2">
    <source>
        <dbReference type="SAM" id="SignalP"/>
    </source>
</evidence>
<dbReference type="InterPro" id="IPR003819">
    <property type="entry name" value="TauD/TfdA-like"/>
</dbReference>
<dbReference type="OrthoDB" id="417203at2759"/>
<reference evidence="4" key="1">
    <citation type="submission" date="2022-10" db="EMBL/GenBank/DDBJ databases">
        <authorList>
            <person name="Chen Y."/>
            <person name="Dougan E. K."/>
            <person name="Chan C."/>
            <person name="Rhodes N."/>
            <person name="Thang M."/>
        </authorList>
    </citation>
    <scope>NUCLEOTIDE SEQUENCE</scope>
</reference>
<feature type="signal peptide" evidence="2">
    <location>
        <begin position="1"/>
        <end position="25"/>
    </location>
</feature>
<evidence type="ECO:0000313" key="5">
    <source>
        <dbReference type="EMBL" id="CAL1144394.1"/>
    </source>
</evidence>
<keyword evidence="7" id="KW-1185">Reference proteome</keyword>
<feature type="domain" description="TauD/TfdA-like" evidence="3">
    <location>
        <begin position="71"/>
        <end position="168"/>
    </location>
</feature>
<dbReference type="EMBL" id="CAMXCT030001541">
    <property type="protein sequence ID" value="CAL4778331.1"/>
    <property type="molecule type" value="Genomic_DNA"/>
</dbReference>
<feature type="chain" id="PRO_5043270426" evidence="2">
    <location>
        <begin position="26"/>
        <end position="173"/>
    </location>
</feature>
<keyword evidence="6" id="KW-0223">Dioxygenase</keyword>
<comment type="caution">
    <text evidence="4">The sequence shown here is derived from an EMBL/GenBank/DDBJ whole genome shotgun (WGS) entry which is preliminary data.</text>
</comment>
<gene>
    <name evidence="4" type="ORF">C1SCF055_LOCUS17955</name>
</gene>
<dbReference type="SUPFAM" id="SSF51197">
    <property type="entry name" value="Clavaminate synthase-like"/>
    <property type="match status" value="1"/>
</dbReference>
<dbReference type="Gene3D" id="3.60.130.10">
    <property type="entry name" value="Clavaminate synthase-like"/>
    <property type="match status" value="1"/>
</dbReference>
<sequence length="173" mass="18902">MTFRCFRAAVAVSWVLFFNAATAPSARPRYEVMPAEGSQGGVSAIHGITPQQLDVVLAETLSAELLCCENLTASEFLRISRLFGGKEVVSRHVVHPSSPSEDILRLSNQAEHGVVQVGPQWHQDGSTEKAVFSHLLLHALRPGAPTHFADLAKAYEVLEPETQEQWLRMASAS</sequence>
<evidence type="ECO:0000259" key="3">
    <source>
        <dbReference type="Pfam" id="PF02668"/>
    </source>
</evidence>
<dbReference type="InterPro" id="IPR042098">
    <property type="entry name" value="TauD-like_sf"/>
</dbReference>
<keyword evidence="2" id="KW-0732">Signal</keyword>
<evidence type="ECO:0000256" key="1">
    <source>
        <dbReference type="ARBA" id="ARBA00023002"/>
    </source>
</evidence>
<evidence type="ECO:0000313" key="6">
    <source>
        <dbReference type="EMBL" id="CAL4778331.1"/>
    </source>
</evidence>
<dbReference type="Proteomes" id="UP001152797">
    <property type="component" value="Unassembled WGS sequence"/>
</dbReference>
<dbReference type="Pfam" id="PF02668">
    <property type="entry name" value="TauD"/>
    <property type="match status" value="1"/>
</dbReference>
<dbReference type="AlphaFoldDB" id="A0A9P1CFR3"/>
<evidence type="ECO:0000313" key="7">
    <source>
        <dbReference type="Proteomes" id="UP001152797"/>
    </source>
</evidence>
<proteinExistence type="predicted"/>
<organism evidence="4">
    <name type="scientific">Cladocopium goreaui</name>
    <dbReference type="NCBI Taxonomy" id="2562237"/>
    <lineage>
        <taxon>Eukaryota</taxon>
        <taxon>Sar</taxon>
        <taxon>Alveolata</taxon>
        <taxon>Dinophyceae</taxon>
        <taxon>Suessiales</taxon>
        <taxon>Symbiodiniaceae</taxon>
        <taxon>Cladocopium</taxon>
    </lineage>
</organism>
<dbReference type="EMBL" id="CAMXCT020001541">
    <property type="protein sequence ID" value="CAL1144394.1"/>
    <property type="molecule type" value="Genomic_DNA"/>
</dbReference>